<keyword evidence="7" id="KW-0269">Exonuclease</keyword>
<dbReference type="PANTHER" id="PTHR11070:SF55">
    <property type="entry name" value="DNA 3'-5' HELICASE"/>
    <property type="match status" value="1"/>
</dbReference>
<dbReference type="InterPro" id="IPR011604">
    <property type="entry name" value="PDDEXK-like_dom_sf"/>
</dbReference>
<keyword evidence="10" id="KW-0234">DNA repair</keyword>
<dbReference type="Gene3D" id="1.10.486.10">
    <property type="entry name" value="PCRA, domain 4"/>
    <property type="match status" value="1"/>
</dbReference>
<dbReference type="InterPro" id="IPR014016">
    <property type="entry name" value="UvrD-like_ATP-bd"/>
</dbReference>
<feature type="binding site" evidence="15">
    <location>
        <begin position="46"/>
        <end position="53"/>
    </location>
    <ligand>
        <name>ATP</name>
        <dbReference type="ChEBI" id="CHEBI:30616"/>
    </ligand>
</feature>
<evidence type="ECO:0000256" key="7">
    <source>
        <dbReference type="ARBA" id="ARBA00022839"/>
    </source>
</evidence>
<dbReference type="AlphaFoldDB" id="A0A4V6X604"/>
<dbReference type="InterPro" id="IPR014017">
    <property type="entry name" value="DNA_helicase_UvrD-like_C"/>
</dbReference>
<gene>
    <name evidence="19" type="ORF">FC770_15120</name>
</gene>
<dbReference type="SUPFAM" id="SSF52980">
    <property type="entry name" value="Restriction endonuclease-like"/>
    <property type="match status" value="1"/>
</dbReference>
<accession>A0A4V6X604</accession>
<dbReference type="GO" id="GO:0003677">
    <property type="term" value="F:DNA binding"/>
    <property type="evidence" value="ECO:0007669"/>
    <property type="project" value="UniProtKB-KW"/>
</dbReference>
<comment type="similarity">
    <text evidence="1">Belongs to the helicase family. UvrD subfamily.</text>
</comment>
<comment type="catalytic activity">
    <reaction evidence="12">
        <text>Couples ATP hydrolysis with the unwinding of duplex DNA by translocating in the 3'-5' direction.</text>
        <dbReference type="EC" id="5.6.2.4"/>
    </reaction>
</comment>
<dbReference type="Pfam" id="PF00580">
    <property type="entry name" value="UvrD-helicase"/>
    <property type="match status" value="1"/>
</dbReference>
<dbReference type="PROSITE" id="PS51198">
    <property type="entry name" value="UVRD_HELICASE_ATP_BIND"/>
    <property type="match status" value="1"/>
</dbReference>
<dbReference type="InterPro" id="IPR000212">
    <property type="entry name" value="DNA_helicase_UvrD/REP"/>
</dbReference>
<keyword evidence="5 15" id="KW-0378">Hydrolase</keyword>
<evidence type="ECO:0000256" key="6">
    <source>
        <dbReference type="ARBA" id="ARBA00022806"/>
    </source>
</evidence>
<dbReference type="PROSITE" id="PS51217">
    <property type="entry name" value="UVRD_HELICASE_CTER"/>
    <property type="match status" value="1"/>
</dbReference>
<dbReference type="Pfam" id="PF12705">
    <property type="entry name" value="PDDEXK_1"/>
    <property type="match status" value="1"/>
</dbReference>
<keyword evidence="2" id="KW-0540">Nuclease</keyword>
<keyword evidence="6 15" id="KW-0347">Helicase</keyword>
<dbReference type="EMBL" id="SZPY01000004">
    <property type="protein sequence ID" value="TKI60833.1"/>
    <property type="molecule type" value="Genomic_DNA"/>
</dbReference>
<organism evidence="19 20">
    <name type="scientific">Nocardioides jishulii</name>
    <dbReference type="NCBI Taxonomy" id="2575440"/>
    <lineage>
        <taxon>Bacteria</taxon>
        <taxon>Bacillati</taxon>
        <taxon>Actinomycetota</taxon>
        <taxon>Actinomycetes</taxon>
        <taxon>Propionibacteriales</taxon>
        <taxon>Nocardioidaceae</taxon>
        <taxon>Nocardioides</taxon>
    </lineage>
</organism>
<reference evidence="19 20" key="1">
    <citation type="submission" date="2019-04" db="EMBL/GenBank/DDBJ databases">
        <authorList>
            <person name="Dong K."/>
        </authorList>
    </citation>
    <scope>NUCLEOTIDE SEQUENCE [LARGE SCALE GENOMIC DNA]</scope>
    <source>
        <strain evidence="20">dk3543</strain>
    </source>
</reference>
<evidence type="ECO:0000256" key="16">
    <source>
        <dbReference type="SAM" id="MobiDB-lite"/>
    </source>
</evidence>
<dbReference type="InterPro" id="IPR038726">
    <property type="entry name" value="PDDEXK_AddAB-type"/>
</dbReference>
<dbReference type="Pfam" id="PF13361">
    <property type="entry name" value="UvrD_C"/>
    <property type="match status" value="1"/>
</dbReference>
<feature type="domain" description="UvrD-like helicase C-terminal" evidence="18">
    <location>
        <begin position="370"/>
        <end position="707"/>
    </location>
</feature>
<evidence type="ECO:0000256" key="10">
    <source>
        <dbReference type="ARBA" id="ARBA00023204"/>
    </source>
</evidence>
<dbReference type="Gene3D" id="3.40.50.300">
    <property type="entry name" value="P-loop containing nucleotide triphosphate hydrolases"/>
    <property type="match status" value="3"/>
</dbReference>
<evidence type="ECO:0000256" key="9">
    <source>
        <dbReference type="ARBA" id="ARBA00023125"/>
    </source>
</evidence>
<keyword evidence="4" id="KW-0227">DNA damage</keyword>
<evidence type="ECO:0000313" key="20">
    <source>
        <dbReference type="Proteomes" id="UP000307808"/>
    </source>
</evidence>
<keyword evidence="8 15" id="KW-0067">ATP-binding</keyword>
<evidence type="ECO:0000256" key="3">
    <source>
        <dbReference type="ARBA" id="ARBA00022741"/>
    </source>
</evidence>
<dbReference type="GO" id="GO:0000725">
    <property type="term" value="P:recombinational repair"/>
    <property type="evidence" value="ECO:0007669"/>
    <property type="project" value="TreeGrafter"/>
</dbReference>
<evidence type="ECO:0000256" key="8">
    <source>
        <dbReference type="ARBA" id="ARBA00022840"/>
    </source>
</evidence>
<feature type="region of interest" description="Disordered" evidence="16">
    <location>
        <begin position="829"/>
        <end position="874"/>
    </location>
</feature>
<evidence type="ECO:0000313" key="19">
    <source>
        <dbReference type="EMBL" id="TKI60833.1"/>
    </source>
</evidence>
<evidence type="ECO:0000256" key="1">
    <source>
        <dbReference type="ARBA" id="ARBA00009922"/>
    </source>
</evidence>
<evidence type="ECO:0000259" key="18">
    <source>
        <dbReference type="PROSITE" id="PS51217"/>
    </source>
</evidence>
<dbReference type="SUPFAM" id="SSF52540">
    <property type="entry name" value="P-loop containing nucleoside triphosphate hydrolases"/>
    <property type="match status" value="1"/>
</dbReference>
<evidence type="ECO:0000256" key="13">
    <source>
        <dbReference type="ARBA" id="ARBA00034808"/>
    </source>
</evidence>
<sequence>MSTQQPAHLRIATPADLRAVTGAPFTVSDQQWEAISAPPGPGVVIAGAGSGKTELMSARVIYLVANGYVAPHEVLGLTFTTKATAELSHRIRAALAKAGLDRGAVPEDGGPAELLEPTVSTYNAYAAGLLSEHGLRIGHESDIRIMGDAARFQLAQRVIAEHRREVQHLSDHPPTVINWLLALDGAMSEHLVTPAQVRAFQTNERPLFAVELADLELQKRTKTKQTEVRKVLEKMDQRRELLDLVETYREAKARYRLMDFSDQIAGACRIADEFPEVAAQEREKYKVVLLDEYQDTSVAQALLLARLFSGPDAASGRGHAVTAVGDPNQAIYGWRGASVANIANFREQFPQADGTASDRFSLTVNRRSDRRILDVANVLAAPLLEEQAGLVEPLEWKPDAEEGVVRSVVHRTTADELDWLTHEVRAAHDRIRAAARDDARRARVEKRFDDARALDEKAQSSWREIGVLVRTNKEGADAYDALSAAGIPVEIVGLGGLIRLPEVAQVVATLSLLEDVTDNASLLTLLAGPRWEIGVRDLALLGKRSMELAKGQWIDGDVRSLAEQLSDSVAGADPTELASLNEALESPGDLPYSPEAKERFALLASELEHLRSYVGEPLLDLLRRIIDVTGLDIELASSTSPAAAARRENLDLFVKAVAEFQAVDGTVTLPALNAWLAVEDDAGGGLDLAPPSESDSVKLLTVHRSKGLEYDVVFMIGVAEERFPSKNARSQWTTVCHELPSRLRGDAASVPQLEERSAEGLAALKEEAKAHHEMEELRLGYVAFTRARHEFVVSSHVWGSRQKPLKPSPYLRTVREMEQRWGADLSPWYAPAEEEPHPASEEIQRVEWPSRDRSEQRIRREEAARRVRQADPTRADDRAALAEVLSPEGETGTAVVERWDAEIERLLLEERSKRRTTVEVSVPSSLSATALMRLREDPESFALDLLRPMPRPPAPAARFGTRFHAWVEARFGQQGLLEPDDLPGRFDADIDDDADLEALQKAFESGDFADRAPHAVEAPFSLVLDGTVVRGRIDAVYTEPGDPTRFLVVDWKTNRHETADPTQLALYRVAWAELKGVPVDQVSAAFHYVRSGRTVRFDDLPGREELAAMLRPDDAEDLAPSS</sequence>
<dbReference type="OrthoDB" id="9806690at2"/>
<evidence type="ECO:0000256" key="5">
    <source>
        <dbReference type="ARBA" id="ARBA00022801"/>
    </source>
</evidence>
<evidence type="ECO:0000259" key="17">
    <source>
        <dbReference type="PROSITE" id="PS51198"/>
    </source>
</evidence>
<keyword evidence="20" id="KW-1185">Reference proteome</keyword>
<feature type="domain" description="UvrD-like helicase ATP-binding" evidence="17">
    <location>
        <begin position="25"/>
        <end position="369"/>
    </location>
</feature>
<keyword evidence="9" id="KW-0238">DNA-binding</keyword>
<dbReference type="Gene3D" id="1.10.10.160">
    <property type="match status" value="1"/>
</dbReference>
<feature type="compositionally biased region" description="Basic and acidic residues" evidence="16">
    <location>
        <begin position="834"/>
        <end position="874"/>
    </location>
</feature>
<dbReference type="RefSeq" id="WP_137067139.1">
    <property type="nucleotide sequence ID" value="NZ_CP040748.1"/>
</dbReference>
<keyword evidence="11" id="KW-0413">Isomerase</keyword>
<protein>
    <recommendedName>
        <fullName evidence="13">DNA 3'-5' helicase</fullName>
        <ecNumber evidence="13">5.6.2.4</ecNumber>
    </recommendedName>
</protein>
<dbReference type="PANTHER" id="PTHR11070">
    <property type="entry name" value="UVRD / RECB / PCRA DNA HELICASE FAMILY MEMBER"/>
    <property type="match status" value="1"/>
</dbReference>
<evidence type="ECO:0000256" key="11">
    <source>
        <dbReference type="ARBA" id="ARBA00023235"/>
    </source>
</evidence>
<comment type="catalytic activity">
    <reaction evidence="14">
        <text>ATP + H2O = ADP + phosphate + H(+)</text>
        <dbReference type="Rhea" id="RHEA:13065"/>
        <dbReference type="ChEBI" id="CHEBI:15377"/>
        <dbReference type="ChEBI" id="CHEBI:15378"/>
        <dbReference type="ChEBI" id="CHEBI:30616"/>
        <dbReference type="ChEBI" id="CHEBI:43474"/>
        <dbReference type="ChEBI" id="CHEBI:456216"/>
        <dbReference type="EC" id="5.6.2.4"/>
    </reaction>
</comment>
<dbReference type="InterPro" id="IPR027417">
    <property type="entry name" value="P-loop_NTPase"/>
</dbReference>
<dbReference type="CDD" id="cd17932">
    <property type="entry name" value="DEXQc_UvrD"/>
    <property type="match status" value="1"/>
</dbReference>
<evidence type="ECO:0000256" key="2">
    <source>
        <dbReference type="ARBA" id="ARBA00022722"/>
    </source>
</evidence>
<dbReference type="GO" id="GO:0043138">
    <property type="term" value="F:3'-5' DNA helicase activity"/>
    <property type="evidence" value="ECO:0007669"/>
    <property type="project" value="UniProtKB-EC"/>
</dbReference>
<dbReference type="Gene3D" id="3.90.320.10">
    <property type="match status" value="1"/>
</dbReference>
<dbReference type="EC" id="5.6.2.4" evidence="13"/>
<dbReference type="GO" id="GO:0033202">
    <property type="term" value="C:DNA helicase complex"/>
    <property type="evidence" value="ECO:0007669"/>
    <property type="project" value="TreeGrafter"/>
</dbReference>
<evidence type="ECO:0000256" key="12">
    <source>
        <dbReference type="ARBA" id="ARBA00034617"/>
    </source>
</evidence>
<comment type="caution">
    <text evidence="19">The sequence shown here is derived from an EMBL/GenBank/DDBJ whole genome shotgun (WGS) entry which is preliminary data.</text>
</comment>
<name>A0A4V6X604_9ACTN</name>
<dbReference type="Proteomes" id="UP000307808">
    <property type="component" value="Unassembled WGS sequence"/>
</dbReference>
<dbReference type="GO" id="GO:0005829">
    <property type="term" value="C:cytosol"/>
    <property type="evidence" value="ECO:0007669"/>
    <property type="project" value="TreeGrafter"/>
</dbReference>
<keyword evidence="3 15" id="KW-0547">Nucleotide-binding</keyword>
<proteinExistence type="inferred from homology"/>
<evidence type="ECO:0000256" key="15">
    <source>
        <dbReference type="PROSITE-ProRule" id="PRU00560"/>
    </source>
</evidence>
<dbReference type="InterPro" id="IPR013986">
    <property type="entry name" value="DExx_box_DNA_helicase_dom_sf"/>
</dbReference>
<dbReference type="InterPro" id="IPR011335">
    <property type="entry name" value="Restrct_endonuc-II-like"/>
</dbReference>
<evidence type="ECO:0000256" key="4">
    <source>
        <dbReference type="ARBA" id="ARBA00022763"/>
    </source>
</evidence>
<dbReference type="GO" id="GO:0004527">
    <property type="term" value="F:exonuclease activity"/>
    <property type="evidence" value="ECO:0007669"/>
    <property type="project" value="UniProtKB-KW"/>
</dbReference>
<evidence type="ECO:0000256" key="14">
    <source>
        <dbReference type="ARBA" id="ARBA00048988"/>
    </source>
</evidence>
<dbReference type="GO" id="GO:0005524">
    <property type="term" value="F:ATP binding"/>
    <property type="evidence" value="ECO:0007669"/>
    <property type="project" value="UniProtKB-UniRule"/>
</dbReference>